<evidence type="ECO:0000259" key="2">
    <source>
        <dbReference type="Pfam" id="PF08327"/>
    </source>
</evidence>
<comment type="similarity">
    <text evidence="1">Belongs to the AHA1 family.</text>
</comment>
<organism evidence="3 4">
    <name type="scientific">Kribbella karoonensis</name>
    <dbReference type="NCBI Taxonomy" id="324851"/>
    <lineage>
        <taxon>Bacteria</taxon>
        <taxon>Bacillati</taxon>
        <taxon>Actinomycetota</taxon>
        <taxon>Actinomycetes</taxon>
        <taxon>Propionibacteriales</taxon>
        <taxon>Kribbellaceae</taxon>
        <taxon>Kribbella</taxon>
    </lineage>
</organism>
<dbReference type="Gene3D" id="3.30.530.20">
    <property type="match status" value="1"/>
</dbReference>
<name>A0ABN2D022_9ACTN</name>
<comment type="caution">
    <text evidence="3">The sequence shown here is derived from an EMBL/GenBank/DDBJ whole genome shotgun (WGS) entry which is preliminary data.</text>
</comment>
<accession>A0ABN2D022</accession>
<proteinExistence type="inferred from homology"/>
<dbReference type="Pfam" id="PF08327">
    <property type="entry name" value="AHSA1"/>
    <property type="match status" value="1"/>
</dbReference>
<evidence type="ECO:0000313" key="3">
    <source>
        <dbReference type="EMBL" id="GAA1567791.1"/>
    </source>
</evidence>
<dbReference type="InterPro" id="IPR023393">
    <property type="entry name" value="START-like_dom_sf"/>
</dbReference>
<evidence type="ECO:0000256" key="1">
    <source>
        <dbReference type="ARBA" id="ARBA00006817"/>
    </source>
</evidence>
<evidence type="ECO:0000313" key="4">
    <source>
        <dbReference type="Proteomes" id="UP001500190"/>
    </source>
</evidence>
<dbReference type="EMBL" id="BAAAND010000001">
    <property type="protein sequence ID" value="GAA1567791.1"/>
    <property type="molecule type" value="Genomic_DNA"/>
</dbReference>
<dbReference type="RefSeq" id="WP_344187883.1">
    <property type="nucleotide sequence ID" value="NZ_BAAAND010000001.1"/>
</dbReference>
<protein>
    <recommendedName>
        <fullName evidence="2">Activator of Hsp90 ATPase homologue 1/2-like C-terminal domain-containing protein</fullName>
    </recommendedName>
</protein>
<sequence length="147" mass="17114">MDELTAEVAVRAGSLESYRAFTEQMGQWWPPEFSWSSADFLVQIGLRDDVLYEIGPHGLRWDWGRVLTSEPGRRLVFSWQIGPDRVPVPRAEDATEVAVTFSDNRVSITHRCWERHGTAADQYRENFKDVWPYILNRFADHVARHHS</sequence>
<gene>
    <name evidence="3" type="ORF">GCM10009742_07080</name>
</gene>
<reference evidence="3 4" key="1">
    <citation type="journal article" date="2019" name="Int. J. Syst. Evol. Microbiol.">
        <title>The Global Catalogue of Microorganisms (GCM) 10K type strain sequencing project: providing services to taxonomists for standard genome sequencing and annotation.</title>
        <authorList>
            <consortium name="The Broad Institute Genomics Platform"/>
            <consortium name="The Broad Institute Genome Sequencing Center for Infectious Disease"/>
            <person name="Wu L."/>
            <person name="Ma J."/>
        </authorList>
    </citation>
    <scope>NUCLEOTIDE SEQUENCE [LARGE SCALE GENOMIC DNA]</scope>
    <source>
        <strain evidence="3 4">JCM 14304</strain>
    </source>
</reference>
<dbReference type="InterPro" id="IPR013538">
    <property type="entry name" value="ASHA1/2-like_C"/>
</dbReference>
<dbReference type="Proteomes" id="UP001500190">
    <property type="component" value="Unassembled WGS sequence"/>
</dbReference>
<keyword evidence="4" id="KW-1185">Reference proteome</keyword>
<dbReference type="SUPFAM" id="SSF55961">
    <property type="entry name" value="Bet v1-like"/>
    <property type="match status" value="1"/>
</dbReference>
<feature type="domain" description="Activator of Hsp90 ATPase homologue 1/2-like C-terminal" evidence="2">
    <location>
        <begin position="18"/>
        <end position="142"/>
    </location>
</feature>